<dbReference type="Pfam" id="PF01753">
    <property type="entry name" value="zf-MYND"/>
    <property type="match status" value="1"/>
</dbReference>
<dbReference type="PROSITE" id="PS50865">
    <property type="entry name" value="ZF_MYND_2"/>
    <property type="match status" value="1"/>
</dbReference>
<name>A0ABR3EVG0_9AGAR</name>
<sequence length="660" mass="75190">MGRYIVDPGHGALIDPDFLAETFKQFPTILAATDTMGQLGRPRTSSGAPPAKHKIDTFLRALSVLPSHRSNSLAQTIAVKANWSRIIKPWVVSLLENIILSDEGPQTPEDVDFFEKTLWILPFFFSCPHCMDAMFDISSQSGSLSNLRLLVARVWFNVLKSEHRTGNSWSNVCASFCFDTSSRSREVALATAFSLLKSIAARFPGQLAPVFALYMDRETRRLPLMHVHELHNYERFISLLGMGLLGSDDGEAGESPFGTPTPSVVKYIIPPLVRLLSRLCRKILPKIPPTGGEEHPAYVIMKCTLHLIDGLSSGYLEPSYLLDAGFVDYIFHRYPFHTLWVSLKDEFERLIRILFGRIHRFLIYPTVLHRFLIIMKRIERSDYLERDMGVSSSRLRECWEDMKNEAVLLRSVRRNMKSMSSFLTCCRSECRPSQCKNPADLRFFRCAGCSLAIYCSRACQKLAWRLEGHRKECSSSRKGLEGKFHLVNTEPKSPKKVDIFFSPGGDFFIIPDEDFHFLSELIKDYLTCHSLKINEAAESYIVSLSITKKDLSRDQQSIQARARRPIIVLDFEPVENQNPMQDERFRFVGDLGELEEYYKDRGVYREDIEEFLVNWRLYGGENVLAVLSLFPGKAGRPYLMTQILSQRSVVPPSGCDSSGE</sequence>
<comment type="caution">
    <text evidence="6">The sequence shown here is derived from an EMBL/GenBank/DDBJ whole genome shotgun (WGS) entry which is preliminary data.</text>
</comment>
<feature type="domain" description="MYND-type" evidence="5">
    <location>
        <begin position="432"/>
        <end position="473"/>
    </location>
</feature>
<reference evidence="6 7" key="1">
    <citation type="submission" date="2024-02" db="EMBL/GenBank/DDBJ databases">
        <title>A draft genome for the cacao thread blight pathogen Marasmius crinis-equi.</title>
        <authorList>
            <person name="Cohen S.P."/>
            <person name="Baruah I.K."/>
            <person name="Amoako-Attah I."/>
            <person name="Bukari Y."/>
            <person name="Meinhardt L.W."/>
            <person name="Bailey B.A."/>
        </authorList>
    </citation>
    <scope>NUCLEOTIDE SEQUENCE [LARGE SCALE GENOMIC DNA]</scope>
    <source>
        <strain evidence="6 7">GH-76</strain>
    </source>
</reference>
<keyword evidence="7" id="KW-1185">Reference proteome</keyword>
<evidence type="ECO:0000256" key="3">
    <source>
        <dbReference type="ARBA" id="ARBA00022833"/>
    </source>
</evidence>
<dbReference type="InterPro" id="IPR002893">
    <property type="entry name" value="Znf_MYND"/>
</dbReference>
<dbReference type="EMBL" id="JBAHYK010001740">
    <property type="protein sequence ID" value="KAL0566897.1"/>
    <property type="molecule type" value="Genomic_DNA"/>
</dbReference>
<gene>
    <name evidence="6" type="ORF">V5O48_015102</name>
</gene>
<evidence type="ECO:0000256" key="2">
    <source>
        <dbReference type="ARBA" id="ARBA00022771"/>
    </source>
</evidence>
<evidence type="ECO:0000313" key="6">
    <source>
        <dbReference type="EMBL" id="KAL0566897.1"/>
    </source>
</evidence>
<protein>
    <recommendedName>
        <fullName evidence="5">MYND-type domain-containing protein</fullName>
    </recommendedName>
</protein>
<dbReference type="Gene3D" id="6.10.140.2220">
    <property type="match status" value="1"/>
</dbReference>
<organism evidence="6 7">
    <name type="scientific">Marasmius crinis-equi</name>
    <dbReference type="NCBI Taxonomy" id="585013"/>
    <lineage>
        <taxon>Eukaryota</taxon>
        <taxon>Fungi</taxon>
        <taxon>Dikarya</taxon>
        <taxon>Basidiomycota</taxon>
        <taxon>Agaricomycotina</taxon>
        <taxon>Agaricomycetes</taxon>
        <taxon>Agaricomycetidae</taxon>
        <taxon>Agaricales</taxon>
        <taxon>Marasmiineae</taxon>
        <taxon>Marasmiaceae</taxon>
        <taxon>Marasmius</taxon>
    </lineage>
</organism>
<evidence type="ECO:0000256" key="4">
    <source>
        <dbReference type="PROSITE-ProRule" id="PRU00134"/>
    </source>
</evidence>
<evidence type="ECO:0000313" key="7">
    <source>
        <dbReference type="Proteomes" id="UP001465976"/>
    </source>
</evidence>
<accession>A0ABR3EVG0</accession>
<dbReference type="Proteomes" id="UP001465976">
    <property type="component" value="Unassembled WGS sequence"/>
</dbReference>
<evidence type="ECO:0000256" key="1">
    <source>
        <dbReference type="ARBA" id="ARBA00022723"/>
    </source>
</evidence>
<keyword evidence="1" id="KW-0479">Metal-binding</keyword>
<keyword evidence="3" id="KW-0862">Zinc</keyword>
<dbReference type="SUPFAM" id="SSF144232">
    <property type="entry name" value="HIT/MYND zinc finger-like"/>
    <property type="match status" value="1"/>
</dbReference>
<keyword evidence="2 4" id="KW-0863">Zinc-finger</keyword>
<evidence type="ECO:0000259" key="5">
    <source>
        <dbReference type="PROSITE" id="PS50865"/>
    </source>
</evidence>
<proteinExistence type="predicted"/>